<accession>A0ABQ0L3A8</accession>
<protein>
    <submittedName>
        <fullName evidence="2">Uncharacterized protein</fullName>
    </submittedName>
</protein>
<feature type="compositionally biased region" description="Low complexity" evidence="1">
    <location>
        <begin position="412"/>
        <end position="422"/>
    </location>
</feature>
<organism evidence="2 3">
    <name type="scientific">Mycena chlorophos</name>
    <name type="common">Agaric fungus</name>
    <name type="synonym">Agaricus chlorophos</name>
    <dbReference type="NCBI Taxonomy" id="658473"/>
    <lineage>
        <taxon>Eukaryota</taxon>
        <taxon>Fungi</taxon>
        <taxon>Dikarya</taxon>
        <taxon>Basidiomycota</taxon>
        <taxon>Agaricomycotina</taxon>
        <taxon>Agaricomycetes</taxon>
        <taxon>Agaricomycetidae</taxon>
        <taxon>Agaricales</taxon>
        <taxon>Marasmiineae</taxon>
        <taxon>Mycenaceae</taxon>
        <taxon>Mycena</taxon>
    </lineage>
</organism>
<feature type="region of interest" description="Disordered" evidence="1">
    <location>
        <begin position="1"/>
        <end position="30"/>
    </location>
</feature>
<gene>
    <name evidence="2" type="ORF">MCHLO_03194</name>
</gene>
<reference evidence="2" key="1">
    <citation type="submission" date="2014-09" db="EMBL/GenBank/DDBJ databases">
        <title>Genome sequence of the luminous mushroom Mycena chlorophos for searching fungal bioluminescence genes.</title>
        <authorList>
            <person name="Tanaka Y."/>
            <person name="Kasuga D."/>
            <person name="Oba Y."/>
            <person name="Hase S."/>
            <person name="Sato K."/>
            <person name="Oba Y."/>
            <person name="Sakakibara Y."/>
        </authorList>
    </citation>
    <scope>NUCLEOTIDE SEQUENCE</scope>
</reference>
<feature type="compositionally biased region" description="Pro residues" evidence="1">
    <location>
        <begin position="17"/>
        <end position="27"/>
    </location>
</feature>
<feature type="compositionally biased region" description="Low complexity" evidence="1">
    <location>
        <begin position="452"/>
        <end position="461"/>
    </location>
</feature>
<dbReference type="PANTHER" id="PTHR48125">
    <property type="entry name" value="LP07818P1"/>
    <property type="match status" value="1"/>
</dbReference>
<feature type="region of interest" description="Disordered" evidence="1">
    <location>
        <begin position="370"/>
        <end position="522"/>
    </location>
</feature>
<name>A0ABQ0L3A8_MYCCL</name>
<feature type="compositionally biased region" description="Basic and acidic residues" evidence="1">
    <location>
        <begin position="192"/>
        <end position="208"/>
    </location>
</feature>
<feature type="compositionally biased region" description="Low complexity" evidence="1">
    <location>
        <begin position="387"/>
        <end position="398"/>
    </location>
</feature>
<feature type="region of interest" description="Disordered" evidence="1">
    <location>
        <begin position="190"/>
        <end position="228"/>
    </location>
</feature>
<dbReference type="PANTHER" id="PTHR48125:SF10">
    <property type="entry name" value="OS12G0136300 PROTEIN"/>
    <property type="match status" value="1"/>
</dbReference>
<feature type="compositionally biased region" description="Basic residues" evidence="1">
    <location>
        <begin position="441"/>
        <end position="451"/>
    </location>
</feature>
<sequence length="522" mass="56207">MQSSLSIRAAMSSPSPAATPPPAPAPAIAPVAEPAEKPVWRSAGGKDPAHVFAETVVLPLYRAAIASSEHSGKQRKIAGFTQDGWILAQPTVQEFLGKPEYAQYNRGKFEKSFCTLVKNCDNSARASQAKADSGSKAEETASKPPRKQSTLQVYGKLHREEIADDIEAELAKFGDDKQARNHARIGLTANAIKERMRGDEEGSEEARKKAQAHNEANSRPPPGHVAENQTRFPTHLRAGYKPMGGFGWGGHGEFYTYNVTTFVTADTDERQVQTFTTTYSTAKNVADFTPTHFAEITDEVQAAAIAAFQGIASPTPEFARDAAENITLPSFDLSTLSSSEIKRWLHAAVEAAPAMQLPDLWRRLLASVPENTSSTRQSVSPEPDTNSSFSSAFAKSQQPPSSEKADQERSRASSPLSRAPSSSPSPPPSPPPPPPAPKPSGAKKTKTKATSKAKSAAPAKRAGTKRKASETNEAGPSTLPARRSSRFEKAPTPSSEEELEESGYKGYVYVVPKDKSKKRKLN</sequence>
<evidence type="ECO:0000313" key="2">
    <source>
        <dbReference type="EMBL" id="GAT45628.1"/>
    </source>
</evidence>
<feature type="region of interest" description="Disordered" evidence="1">
    <location>
        <begin position="128"/>
        <end position="152"/>
    </location>
</feature>
<dbReference type="Proteomes" id="UP000815677">
    <property type="component" value="Unassembled WGS sequence"/>
</dbReference>
<dbReference type="EMBL" id="DF841596">
    <property type="protein sequence ID" value="GAT45628.1"/>
    <property type="molecule type" value="Genomic_DNA"/>
</dbReference>
<keyword evidence="3" id="KW-1185">Reference proteome</keyword>
<feature type="compositionally biased region" description="Polar residues" evidence="1">
    <location>
        <begin position="370"/>
        <end position="386"/>
    </location>
</feature>
<evidence type="ECO:0000313" key="3">
    <source>
        <dbReference type="Proteomes" id="UP000815677"/>
    </source>
</evidence>
<feature type="compositionally biased region" description="Pro residues" evidence="1">
    <location>
        <begin position="423"/>
        <end position="438"/>
    </location>
</feature>
<proteinExistence type="predicted"/>
<evidence type="ECO:0000256" key="1">
    <source>
        <dbReference type="SAM" id="MobiDB-lite"/>
    </source>
</evidence>